<dbReference type="RefSeq" id="WP_155147883.1">
    <property type="nucleotide sequence ID" value="NZ_BAABZG010000001.1"/>
</dbReference>
<sequence>MNDALNKFKAEMEKRGLFRKITVAANLIPPPPGLNPEALIAIHKLAAKEALIMYAQKHDDFSDLLAEAAFDNLFDTILTDDLFKPVEGFTPTDEERAKMEEAEKTAKALSGLFDILKNI</sequence>
<protein>
    <submittedName>
        <fullName evidence="1">Uncharacterized protein</fullName>
    </submittedName>
</protein>
<name>A0A173XL02_FLAPL</name>
<evidence type="ECO:0000313" key="1">
    <source>
        <dbReference type="EMBL" id="CUN52344.1"/>
    </source>
</evidence>
<dbReference type="EMBL" id="WKPR01000015">
    <property type="protein sequence ID" value="MSB20730.1"/>
    <property type="molecule type" value="Genomic_DNA"/>
</dbReference>
<evidence type="ECO:0000313" key="3">
    <source>
        <dbReference type="Proteomes" id="UP000095746"/>
    </source>
</evidence>
<gene>
    <name evidence="1" type="ORF">ERS852411_00022</name>
    <name evidence="2" type="ORF">GKE97_14560</name>
</gene>
<dbReference type="AlphaFoldDB" id="A0A173XL02"/>
<evidence type="ECO:0000313" key="4">
    <source>
        <dbReference type="Proteomes" id="UP000434475"/>
    </source>
</evidence>
<organism evidence="1 3">
    <name type="scientific">Flavonifractor plautii</name>
    <name type="common">Fusobacterium plautii</name>
    <dbReference type="NCBI Taxonomy" id="292800"/>
    <lineage>
        <taxon>Bacteria</taxon>
        <taxon>Bacillati</taxon>
        <taxon>Bacillota</taxon>
        <taxon>Clostridia</taxon>
        <taxon>Eubacteriales</taxon>
        <taxon>Oscillospiraceae</taxon>
        <taxon>Flavonifractor</taxon>
    </lineage>
</organism>
<dbReference type="Proteomes" id="UP000434475">
    <property type="component" value="Unassembled WGS sequence"/>
</dbReference>
<reference evidence="1 3" key="1">
    <citation type="submission" date="2015-09" db="EMBL/GenBank/DDBJ databases">
        <authorList>
            <consortium name="Pathogen Informatics"/>
        </authorList>
    </citation>
    <scope>NUCLEOTIDE SEQUENCE [LARGE SCALE GENOMIC DNA]</scope>
    <source>
        <strain evidence="1 3">2789STDY5608854</strain>
    </source>
</reference>
<dbReference type="EMBL" id="CYZT01000001">
    <property type="protein sequence ID" value="CUN52344.1"/>
    <property type="molecule type" value="Genomic_DNA"/>
</dbReference>
<dbReference type="Proteomes" id="UP000095746">
    <property type="component" value="Unassembled WGS sequence"/>
</dbReference>
<reference evidence="2 4" key="2">
    <citation type="journal article" date="2019" name="Nat. Med.">
        <title>A library of human gut bacterial isolates paired with longitudinal multiomics data enables mechanistic microbiome research.</title>
        <authorList>
            <person name="Poyet M."/>
            <person name="Groussin M."/>
            <person name="Gibbons S.M."/>
            <person name="Avila-Pacheco J."/>
            <person name="Jiang X."/>
            <person name="Kearney S.M."/>
            <person name="Perrotta A.R."/>
            <person name="Berdy B."/>
            <person name="Zhao S."/>
            <person name="Lieberman T.D."/>
            <person name="Swanson P.K."/>
            <person name="Smith M."/>
            <person name="Roesemann S."/>
            <person name="Alexander J.E."/>
            <person name="Rich S.A."/>
            <person name="Livny J."/>
            <person name="Vlamakis H."/>
            <person name="Clish C."/>
            <person name="Bullock K."/>
            <person name="Deik A."/>
            <person name="Scott J."/>
            <person name="Pierce K.A."/>
            <person name="Xavier R.J."/>
            <person name="Alm E.J."/>
        </authorList>
    </citation>
    <scope>NUCLEOTIDE SEQUENCE [LARGE SCALE GENOMIC DNA]</scope>
    <source>
        <strain evidence="2 4">BIOML-A2</strain>
    </source>
</reference>
<evidence type="ECO:0000313" key="2">
    <source>
        <dbReference type="EMBL" id="MSB20730.1"/>
    </source>
</evidence>
<accession>A0A173XL02</accession>
<proteinExistence type="predicted"/>